<feature type="compositionally biased region" description="Basic residues" evidence="1">
    <location>
        <begin position="354"/>
        <end position="376"/>
    </location>
</feature>
<feature type="compositionally biased region" description="Basic residues" evidence="1">
    <location>
        <begin position="1"/>
        <end position="30"/>
    </location>
</feature>
<accession>A0A6C0EQ87</accession>
<feature type="region of interest" description="Disordered" evidence="1">
    <location>
        <begin position="1"/>
        <end position="305"/>
    </location>
</feature>
<feature type="compositionally biased region" description="Polar residues" evidence="1">
    <location>
        <begin position="158"/>
        <end position="169"/>
    </location>
</feature>
<sequence>MKLTKGKIRKLYNKKKQTLKKKKINKKKSPNRNNTFRSKRGFNLSRKSLKRLNRKYKGGEVESTKDVDEKTTIPKNNKNIDHITNTSIIEDDKSNPNEEDSLDKSHIKKTGFENEEIQESPSGFTGVISNPPKEYQNIDKETTPEQDDLTNIPEKGSENINEASVTTSQEKAEPEVSSEEGVLASEPEVSPEESVSAPEEPVSAPEESISAPEESVSAPEEPVSAPEESVSAPEEPVSAPEESVSAPEESVAAPEESVAAPEVEQPEVQDNSESTSKTEQTPVVANEDQTNNVEEGQSNSDNKLTESINNVVDIISDRIAVQVSKSIGDKSGEGMQNGFESVGNAAESMASKGGKIKKTRKFRLTKHKKNKTKGQK</sequence>
<organism evidence="2">
    <name type="scientific">viral metagenome</name>
    <dbReference type="NCBI Taxonomy" id="1070528"/>
    <lineage>
        <taxon>unclassified sequences</taxon>
        <taxon>metagenomes</taxon>
        <taxon>organismal metagenomes</taxon>
    </lineage>
</organism>
<name>A0A6C0EQ87_9ZZZZ</name>
<feature type="compositionally biased region" description="Polar residues" evidence="1">
    <location>
        <begin position="73"/>
        <end position="88"/>
    </location>
</feature>
<dbReference type="EMBL" id="MN738915">
    <property type="protein sequence ID" value="QHT31148.1"/>
    <property type="molecule type" value="Genomic_DNA"/>
</dbReference>
<feature type="compositionally biased region" description="Polar residues" evidence="1">
    <location>
        <begin position="269"/>
        <end position="305"/>
    </location>
</feature>
<evidence type="ECO:0000313" key="2">
    <source>
        <dbReference type="EMBL" id="QHT31148.1"/>
    </source>
</evidence>
<reference evidence="2" key="1">
    <citation type="journal article" date="2020" name="Nature">
        <title>Giant virus diversity and host interactions through global metagenomics.</title>
        <authorList>
            <person name="Schulz F."/>
            <person name="Roux S."/>
            <person name="Paez-Espino D."/>
            <person name="Jungbluth S."/>
            <person name="Walsh D.A."/>
            <person name="Denef V.J."/>
            <person name="McMahon K.D."/>
            <person name="Konstantinidis K.T."/>
            <person name="Eloe-Fadrosh E.A."/>
            <person name="Kyrpides N.C."/>
            <person name="Woyke T."/>
        </authorList>
    </citation>
    <scope>NUCLEOTIDE SEQUENCE</scope>
    <source>
        <strain evidence="2">GVMAG-M-3300009155-2</strain>
    </source>
</reference>
<dbReference type="AlphaFoldDB" id="A0A6C0EQ87"/>
<feature type="compositionally biased region" description="Basic and acidic residues" evidence="1">
    <location>
        <begin position="57"/>
        <end position="72"/>
    </location>
</feature>
<feature type="compositionally biased region" description="Basic residues" evidence="1">
    <location>
        <begin position="47"/>
        <end position="56"/>
    </location>
</feature>
<evidence type="ECO:0000256" key="1">
    <source>
        <dbReference type="SAM" id="MobiDB-lite"/>
    </source>
</evidence>
<feature type="region of interest" description="Disordered" evidence="1">
    <location>
        <begin position="328"/>
        <end position="376"/>
    </location>
</feature>
<feature type="compositionally biased region" description="Low complexity" evidence="1">
    <location>
        <begin position="184"/>
        <end position="268"/>
    </location>
</feature>
<protein>
    <submittedName>
        <fullName evidence="2">Uncharacterized protein</fullName>
    </submittedName>
</protein>
<proteinExistence type="predicted"/>